<organism evidence="1 2">
    <name type="scientific">Salinihabitans flavidus</name>
    <dbReference type="NCBI Taxonomy" id="569882"/>
    <lineage>
        <taxon>Bacteria</taxon>
        <taxon>Pseudomonadati</taxon>
        <taxon>Pseudomonadota</taxon>
        <taxon>Alphaproteobacteria</taxon>
        <taxon>Rhodobacterales</taxon>
        <taxon>Roseobacteraceae</taxon>
        <taxon>Salinihabitans</taxon>
    </lineage>
</organism>
<dbReference type="Gene3D" id="1.10.357.10">
    <property type="entry name" value="Tetracycline Repressor, domain 2"/>
    <property type="match status" value="1"/>
</dbReference>
<name>A0A1H8SLL6_9RHOB</name>
<evidence type="ECO:0000313" key="1">
    <source>
        <dbReference type="EMBL" id="SEO79254.1"/>
    </source>
</evidence>
<gene>
    <name evidence="1" type="ORF">SAMN04490248_11287</name>
</gene>
<accession>A0A1H8SLL6</accession>
<sequence length="175" mass="18545">MTQRLTPEAWLAAGLTALEVDGPTALRAESLARGLGTTKGSFYWHFADLPDFHARLLAHWADIATARFAALAQEGETAIARLRGLGRAALDAPAEPALRAWALDHRGASRTLAEVDAARQAMLAALLAELGLSNPELARILYAARIGMADLSARDGQTGEEAMATLIDLVLALHG</sequence>
<dbReference type="SUPFAM" id="SSF46689">
    <property type="entry name" value="Homeodomain-like"/>
    <property type="match status" value="1"/>
</dbReference>
<dbReference type="STRING" id="569882.SAMN04490248_11287"/>
<dbReference type="RefSeq" id="WP_093118463.1">
    <property type="nucleotide sequence ID" value="NZ_FODS01000012.1"/>
</dbReference>
<dbReference type="EMBL" id="FODS01000012">
    <property type="protein sequence ID" value="SEO79254.1"/>
    <property type="molecule type" value="Genomic_DNA"/>
</dbReference>
<protein>
    <submittedName>
        <fullName evidence="1">Regulatory protein, tetR family</fullName>
    </submittedName>
</protein>
<evidence type="ECO:0000313" key="2">
    <source>
        <dbReference type="Proteomes" id="UP000198893"/>
    </source>
</evidence>
<dbReference type="OrthoDB" id="3218408at2"/>
<keyword evidence="2" id="KW-1185">Reference proteome</keyword>
<reference evidence="1 2" key="1">
    <citation type="submission" date="2016-10" db="EMBL/GenBank/DDBJ databases">
        <authorList>
            <person name="de Groot N.N."/>
        </authorList>
    </citation>
    <scope>NUCLEOTIDE SEQUENCE [LARGE SCALE GENOMIC DNA]</scope>
    <source>
        <strain evidence="1 2">DSM 27842</strain>
    </source>
</reference>
<dbReference type="Proteomes" id="UP000198893">
    <property type="component" value="Unassembled WGS sequence"/>
</dbReference>
<proteinExistence type="predicted"/>
<dbReference type="AlphaFoldDB" id="A0A1H8SLL6"/>
<dbReference type="InterPro" id="IPR009057">
    <property type="entry name" value="Homeodomain-like_sf"/>
</dbReference>